<sequence>MDYIRIKSFASERDAVEKVHSAGMETITIDMKARHQSSRTTNPLPALPTNLSSTAILPEKLLITGPRAGGRDGQLHQGSQTQSRSDVSTDVNDPGWEEVVGEHPSQASGRENFMSRPNS</sequence>
<protein>
    <submittedName>
        <fullName evidence="2">Uncharacterized protein</fullName>
    </submittedName>
</protein>
<feature type="compositionally biased region" description="Polar residues" evidence="1">
    <location>
        <begin position="38"/>
        <end position="52"/>
    </location>
</feature>
<keyword evidence="3" id="KW-1185">Reference proteome</keyword>
<gene>
    <name evidence="2" type="ORF">RRG08_027490</name>
</gene>
<organism evidence="2 3">
    <name type="scientific">Elysia crispata</name>
    <name type="common">lettuce slug</name>
    <dbReference type="NCBI Taxonomy" id="231223"/>
    <lineage>
        <taxon>Eukaryota</taxon>
        <taxon>Metazoa</taxon>
        <taxon>Spiralia</taxon>
        <taxon>Lophotrochozoa</taxon>
        <taxon>Mollusca</taxon>
        <taxon>Gastropoda</taxon>
        <taxon>Heterobranchia</taxon>
        <taxon>Euthyneura</taxon>
        <taxon>Panpulmonata</taxon>
        <taxon>Sacoglossa</taxon>
        <taxon>Placobranchoidea</taxon>
        <taxon>Plakobranchidae</taxon>
        <taxon>Elysia</taxon>
    </lineage>
</organism>
<evidence type="ECO:0000313" key="2">
    <source>
        <dbReference type="EMBL" id="KAK3755232.1"/>
    </source>
</evidence>
<dbReference type="EMBL" id="JAWDGP010005603">
    <property type="protein sequence ID" value="KAK3755232.1"/>
    <property type="molecule type" value="Genomic_DNA"/>
</dbReference>
<name>A0AAE0YR37_9GAST</name>
<dbReference type="AlphaFoldDB" id="A0AAE0YR37"/>
<feature type="compositionally biased region" description="Polar residues" evidence="1">
    <location>
        <begin position="105"/>
        <end position="119"/>
    </location>
</feature>
<evidence type="ECO:0000256" key="1">
    <source>
        <dbReference type="SAM" id="MobiDB-lite"/>
    </source>
</evidence>
<accession>A0AAE0YR37</accession>
<proteinExistence type="predicted"/>
<dbReference type="Proteomes" id="UP001283361">
    <property type="component" value="Unassembled WGS sequence"/>
</dbReference>
<comment type="caution">
    <text evidence="2">The sequence shown here is derived from an EMBL/GenBank/DDBJ whole genome shotgun (WGS) entry which is preliminary data.</text>
</comment>
<evidence type="ECO:0000313" key="3">
    <source>
        <dbReference type="Proteomes" id="UP001283361"/>
    </source>
</evidence>
<feature type="region of interest" description="Disordered" evidence="1">
    <location>
        <begin position="32"/>
        <end position="52"/>
    </location>
</feature>
<feature type="compositionally biased region" description="Polar residues" evidence="1">
    <location>
        <begin position="76"/>
        <end position="91"/>
    </location>
</feature>
<feature type="region of interest" description="Disordered" evidence="1">
    <location>
        <begin position="64"/>
        <end position="119"/>
    </location>
</feature>
<reference evidence="2" key="1">
    <citation type="journal article" date="2023" name="G3 (Bethesda)">
        <title>A reference genome for the long-term kleptoplast-retaining sea slug Elysia crispata morphotype clarki.</title>
        <authorList>
            <person name="Eastman K.E."/>
            <person name="Pendleton A.L."/>
            <person name="Shaikh M.A."/>
            <person name="Suttiyut T."/>
            <person name="Ogas R."/>
            <person name="Tomko P."/>
            <person name="Gavelis G."/>
            <person name="Widhalm J.R."/>
            <person name="Wisecaver J.H."/>
        </authorList>
    </citation>
    <scope>NUCLEOTIDE SEQUENCE</scope>
    <source>
        <strain evidence="2">ECLA1</strain>
    </source>
</reference>